<feature type="transmembrane region" description="Helical" evidence="1">
    <location>
        <begin position="97"/>
        <end position="122"/>
    </location>
</feature>
<dbReference type="GO" id="GO:0006508">
    <property type="term" value="P:proteolysis"/>
    <property type="evidence" value="ECO:0007669"/>
    <property type="project" value="UniProtKB-KW"/>
</dbReference>
<gene>
    <name evidence="3" type="ORF">EKH79_09370</name>
</gene>
<feature type="transmembrane region" description="Helical" evidence="1">
    <location>
        <begin position="20"/>
        <end position="43"/>
    </location>
</feature>
<feature type="transmembrane region" description="Helical" evidence="1">
    <location>
        <begin position="191"/>
        <end position="212"/>
    </location>
</feature>
<keyword evidence="3" id="KW-0482">Metalloprotease</keyword>
<dbReference type="GO" id="GO:0008237">
    <property type="term" value="F:metallopeptidase activity"/>
    <property type="evidence" value="ECO:0007669"/>
    <property type="project" value="UniProtKB-KW"/>
</dbReference>
<evidence type="ECO:0000256" key="1">
    <source>
        <dbReference type="SAM" id="Phobius"/>
    </source>
</evidence>
<keyword evidence="1" id="KW-1133">Transmembrane helix</keyword>
<feature type="transmembrane region" description="Helical" evidence="1">
    <location>
        <begin position="63"/>
        <end position="85"/>
    </location>
</feature>
<evidence type="ECO:0000313" key="3">
    <source>
        <dbReference type="EMBL" id="RUL64245.1"/>
    </source>
</evidence>
<feature type="transmembrane region" description="Helical" evidence="1">
    <location>
        <begin position="167"/>
        <end position="185"/>
    </location>
</feature>
<sequence>MNEMVAFTTPASAPAWKRWLIFSPLARIVIYAACFFAVGYPLFHLATALHLGGKDASPLERNVVGLVLEFISILLVYIVAVRLVERRRVSELALRQLPTYGIAGLIAGFLLLSTMTLLLWLMGSYHVLSVNPDAAWLPALLGMGIATGIAEETLFRGVLYRISEEGLGTWAALAISALFFGGAHLNNPNATLWSALAIAIEAGILLALVFHLTRSLWMVIGLHAAWNFSEGTIYGFAVSGFDVKGIIVPSIIGSDWVTGGKFGVEGSVVAVGVSAGISAVLLAIAIRRKTIVAPSWVRKRKALS</sequence>
<feature type="transmembrane region" description="Helical" evidence="1">
    <location>
        <begin position="233"/>
        <end position="252"/>
    </location>
</feature>
<evidence type="ECO:0000313" key="4">
    <source>
        <dbReference type="Proteomes" id="UP000267077"/>
    </source>
</evidence>
<dbReference type="PANTHER" id="PTHR39430">
    <property type="entry name" value="MEMBRANE-ASSOCIATED PROTEASE-RELATED"/>
    <property type="match status" value="1"/>
</dbReference>
<feature type="transmembrane region" description="Helical" evidence="1">
    <location>
        <begin position="264"/>
        <end position="286"/>
    </location>
</feature>
<dbReference type="EMBL" id="RYZR01000005">
    <property type="protein sequence ID" value="RUL64245.1"/>
    <property type="molecule type" value="Genomic_DNA"/>
</dbReference>
<keyword evidence="1" id="KW-0812">Transmembrane</keyword>
<dbReference type="GO" id="GO:0004175">
    <property type="term" value="F:endopeptidase activity"/>
    <property type="evidence" value="ECO:0007669"/>
    <property type="project" value="UniProtKB-ARBA"/>
</dbReference>
<accession>A0A432LTE5</accession>
<dbReference type="GO" id="GO:0080120">
    <property type="term" value="P:CAAX-box protein maturation"/>
    <property type="evidence" value="ECO:0007669"/>
    <property type="project" value="UniProtKB-ARBA"/>
</dbReference>
<proteinExistence type="predicted"/>
<dbReference type="Proteomes" id="UP000267077">
    <property type="component" value="Unassembled WGS sequence"/>
</dbReference>
<comment type="caution">
    <text evidence="3">The sequence shown here is derived from an EMBL/GenBank/DDBJ whole genome shotgun (WGS) entry which is preliminary data.</text>
</comment>
<protein>
    <submittedName>
        <fullName evidence="3">CPBP family intramembrane metalloprotease</fullName>
    </submittedName>
</protein>
<keyword evidence="4" id="KW-1185">Reference proteome</keyword>
<feature type="transmembrane region" description="Helical" evidence="1">
    <location>
        <begin position="134"/>
        <end position="155"/>
    </location>
</feature>
<organism evidence="3 4">
    <name type="scientific">Dyella dinghuensis</name>
    <dbReference type="NCBI Taxonomy" id="1920169"/>
    <lineage>
        <taxon>Bacteria</taxon>
        <taxon>Pseudomonadati</taxon>
        <taxon>Pseudomonadota</taxon>
        <taxon>Gammaproteobacteria</taxon>
        <taxon>Lysobacterales</taxon>
        <taxon>Rhodanobacteraceae</taxon>
        <taxon>Dyella</taxon>
    </lineage>
</organism>
<dbReference type="PANTHER" id="PTHR39430:SF1">
    <property type="entry name" value="PROTEASE"/>
    <property type="match status" value="1"/>
</dbReference>
<feature type="domain" description="CAAX prenyl protease 2/Lysostaphin resistance protein A-like" evidence="2">
    <location>
        <begin position="136"/>
        <end position="228"/>
    </location>
</feature>
<dbReference type="OrthoDB" id="193898at2"/>
<reference evidence="3 4" key="1">
    <citation type="submission" date="2018-12" db="EMBL/GenBank/DDBJ databases">
        <title>Dyella dinghuensis sp. nov. DHOA06 and Dyella choica sp. nov. 4M-K27, isolated from forest soil.</title>
        <authorList>
            <person name="Qiu L.-H."/>
            <person name="Gao Z.-H."/>
        </authorList>
    </citation>
    <scope>NUCLEOTIDE SEQUENCE [LARGE SCALE GENOMIC DNA]</scope>
    <source>
        <strain evidence="3 4">DHOA06</strain>
    </source>
</reference>
<keyword evidence="1" id="KW-0472">Membrane</keyword>
<dbReference type="AlphaFoldDB" id="A0A432LTE5"/>
<name>A0A432LTE5_9GAMM</name>
<keyword evidence="3" id="KW-0378">Hydrolase</keyword>
<dbReference type="RefSeq" id="WP_126673524.1">
    <property type="nucleotide sequence ID" value="NZ_RYZR01000005.1"/>
</dbReference>
<keyword evidence="3" id="KW-0645">Protease</keyword>
<evidence type="ECO:0000259" key="2">
    <source>
        <dbReference type="Pfam" id="PF02517"/>
    </source>
</evidence>
<dbReference type="Pfam" id="PF02517">
    <property type="entry name" value="Rce1-like"/>
    <property type="match status" value="1"/>
</dbReference>
<dbReference type="InterPro" id="IPR003675">
    <property type="entry name" value="Rce1/LyrA-like_dom"/>
</dbReference>